<evidence type="ECO:0000313" key="5">
    <source>
        <dbReference type="Proteomes" id="UP000295735"/>
    </source>
</evidence>
<proteinExistence type="predicted"/>
<keyword evidence="2" id="KW-1133">Transmembrane helix</keyword>
<sequence>MDQLKEKILRSFKKQNQLGKIYRVSVKSIVSEKRTLSLKAKFNIFLILVVCAAGLIALSMNYSLFLSWVLIFLFLGLFIRFIYKSMKNRFGNPITGRPIEVEIRSFILRNNLYELSNGYLLDEIDISYEENQDDVQVFILKNGGSKFDKVAEDCGNYLESALGLQLHSKNITLEGVRYTFLKYKIERKEVSHMALEEIDKKIDIYGDIKLNLDRNYSMIINGVSGSGKSYFLYYLITEFARRRFANNDEGMEYSKLFIIDPKMSDLYKLGQSLPENHVGTTLEEAFDMVEEFTRIMEQRKQIYSKSTGYDMTMLSLGYPPMLLVIDEYSSLIALMDKKEKERFEKAIGNIARLGRQLSMGIWICLQQASSEFISTGIREQLVNKCYMGANISQESAKMTFNRSVGDLPVVTEVGEGIISIDGKEPVLFQAPKFNRPVQDVIQPILKHVGEQYRLDIKE</sequence>
<dbReference type="Proteomes" id="UP000295735">
    <property type="component" value="Unassembled WGS sequence"/>
</dbReference>
<feature type="transmembrane region" description="Helical" evidence="2">
    <location>
        <begin position="42"/>
        <end position="59"/>
    </location>
</feature>
<dbReference type="InterPro" id="IPR002543">
    <property type="entry name" value="FtsK_dom"/>
</dbReference>
<dbReference type="PROSITE" id="PS50901">
    <property type="entry name" value="FTSK"/>
    <property type="match status" value="1"/>
</dbReference>
<gene>
    <name evidence="4" type="ORF">ERX35_011185</name>
</gene>
<protein>
    <recommendedName>
        <fullName evidence="3">FtsK domain-containing protein</fullName>
    </recommendedName>
</protein>
<keyword evidence="1" id="KW-0067">ATP-binding</keyword>
<dbReference type="InterPro" id="IPR027417">
    <property type="entry name" value="P-loop_NTPase"/>
</dbReference>
<keyword evidence="2" id="KW-0472">Membrane</keyword>
<dbReference type="EMBL" id="SCWC02000019">
    <property type="protein sequence ID" value="KAA1035160.1"/>
    <property type="molecule type" value="Genomic_DNA"/>
</dbReference>
<evidence type="ECO:0000313" key="4">
    <source>
        <dbReference type="EMBL" id="KAA1035160.1"/>
    </source>
</evidence>
<name>A0ABQ6R614_9STAP</name>
<keyword evidence="1" id="KW-0547">Nucleotide-binding</keyword>
<keyword evidence="5" id="KW-1185">Reference proteome</keyword>
<organism evidence="4 5">
    <name type="scientific">Macrococcus equipercicus</name>
    <dbReference type="NCBI Taxonomy" id="69967"/>
    <lineage>
        <taxon>Bacteria</taxon>
        <taxon>Bacillati</taxon>
        <taxon>Bacillota</taxon>
        <taxon>Bacilli</taxon>
        <taxon>Bacillales</taxon>
        <taxon>Staphylococcaceae</taxon>
        <taxon>Macrococcus</taxon>
    </lineage>
</organism>
<reference evidence="4 5" key="1">
    <citation type="submission" date="2019-09" db="EMBL/GenBank/DDBJ databases">
        <authorList>
            <person name="Mazhar S."/>
            <person name="Altermann E."/>
            <person name="Hill C."/>
            <person name="Mcauliffe O."/>
        </authorList>
    </citation>
    <scope>NUCLEOTIDE SEQUENCE [LARGE SCALE GENOMIC DNA]</scope>
    <source>
        <strain evidence="4 5">ATCC 51831</strain>
    </source>
</reference>
<dbReference type="SUPFAM" id="SSF52540">
    <property type="entry name" value="P-loop containing nucleoside triphosphate hydrolases"/>
    <property type="match status" value="1"/>
</dbReference>
<dbReference type="RefSeq" id="WP_149459966.1">
    <property type="nucleotide sequence ID" value="NZ_SCWC02000019.1"/>
</dbReference>
<evidence type="ECO:0000259" key="3">
    <source>
        <dbReference type="PROSITE" id="PS50901"/>
    </source>
</evidence>
<feature type="transmembrane region" description="Helical" evidence="2">
    <location>
        <begin position="65"/>
        <end position="83"/>
    </location>
</feature>
<accession>A0ABQ6R614</accession>
<comment type="caution">
    <text evidence="4">The sequence shown here is derived from an EMBL/GenBank/DDBJ whole genome shotgun (WGS) entry which is preliminary data.</text>
</comment>
<feature type="domain" description="FtsK" evidence="3">
    <location>
        <begin position="205"/>
        <end position="396"/>
    </location>
</feature>
<keyword evidence="2" id="KW-0812">Transmembrane</keyword>
<evidence type="ECO:0000256" key="2">
    <source>
        <dbReference type="SAM" id="Phobius"/>
    </source>
</evidence>
<evidence type="ECO:0000256" key="1">
    <source>
        <dbReference type="PROSITE-ProRule" id="PRU00289"/>
    </source>
</evidence>
<dbReference type="Gene3D" id="3.40.50.300">
    <property type="entry name" value="P-loop containing nucleotide triphosphate hydrolases"/>
    <property type="match status" value="1"/>
</dbReference>
<feature type="binding site" evidence="1">
    <location>
        <begin position="222"/>
        <end position="229"/>
    </location>
    <ligand>
        <name>ATP</name>
        <dbReference type="ChEBI" id="CHEBI:30616"/>
    </ligand>
</feature>